<feature type="region of interest" description="Disordered" evidence="1">
    <location>
        <begin position="1"/>
        <end position="22"/>
    </location>
</feature>
<protein>
    <submittedName>
        <fullName evidence="2">Uncharacterized protein</fullName>
    </submittedName>
</protein>
<organism evidence="2">
    <name type="scientific">Rhizophora mucronata</name>
    <name type="common">Asiatic mangrove</name>
    <dbReference type="NCBI Taxonomy" id="61149"/>
    <lineage>
        <taxon>Eukaryota</taxon>
        <taxon>Viridiplantae</taxon>
        <taxon>Streptophyta</taxon>
        <taxon>Embryophyta</taxon>
        <taxon>Tracheophyta</taxon>
        <taxon>Spermatophyta</taxon>
        <taxon>Magnoliopsida</taxon>
        <taxon>eudicotyledons</taxon>
        <taxon>Gunneridae</taxon>
        <taxon>Pentapetalae</taxon>
        <taxon>rosids</taxon>
        <taxon>fabids</taxon>
        <taxon>Malpighiales</taxon>
        <taxon>Rhizophoraceae</taxon>
        <taxon>Rhizophora</taxon>
    </lineage>
</organism>
<dbReference type="EMBL" id="GGEC01079188">
    <property type="protein sequence ID" value="MBX59672.1"/>
    <property type="molecule type" value="Transcribed_RNA"/>
</dbReference>
<proteinExistence type="predicted"/>
<evidence type="ECO:0000313" key="2">
    <source>
        <dbReference type="EMBL" id="MBX59672.1"/>
    </source>
</evidence>
<sequence length="22" mass="2769">MFTKNSHIRNFKHRSSEDKKMF</sequence>
<name>A0A2P2PY65_RHIMU</name>
<evidence type="ECO:0000256" key="1">
    <source>
        <dbReference type="SAM" id="MobiDB-lite"/>
    </source>
</evidence>
<feature type="compositionally biased region" description="Basic residues" evidence="1">
    <location>
        <begin position="1"/>
        <end position="13"/>
    </location>
</feature>
<reference evidence="2" key="1">
    <citation type="submission" date="2018-02" db="EMBL/GenBank/DDBJ databases">
        <title>Rhizophora mucronata_Transcriptome.</title>
        <authorList>
            <person name="Meera S.P."/>
            <person name="Sreeshan A."/>
            <person name="Augustine A."/>
        </authorList>
    </citation>
    <scope>NUCLEOTIDE SEQUENCE</scope>
    <source>
        <tissue evidence="2">Leaf</tissue>
    </source>
</reference>
<accession>A0A2P2PY65</accession>
<dbReference type="AlphaFoldDB" id="A0A2P2PY65"/>